<dbReference type="InterPro" id="IPR050812">
    <property type="entry name" value="Preph/Arog_dehydrog"/>
</dbReference>
<evidence type="ECO:0000256" key="1">
    <source>
        <dbReference type="ARBA" id="ARBA00023002"/>
    </source>
</evidence>
<dbReference type="InterPro" id="IPR003099">
    <property type="entry name" value="Prephen_DH"/>
</dbReference>
<dbReference type="GO" id="GO:0070403">
    <property type="term" value="F:NAD+ binding"/>
    <property type="evidence" value="ECO:0007669"/>
    <property type="project" value="InterPro"/>
</dbReference>
<dbReference type="AlphaFoldDB" id="A0A381NVC2"/>
<dbReference type="SUPFAM" id="SSF51735">
    <property type="entry name" value="NAD(P)-binding Rossmann-fold domains"/>
    <property type="match status" value="1"/>
</dbReference>
<organism evidence="4">
    <name type="scientific">marine metagenome</name>
    <dbReference type="NCBI Taxonomy" id="408172"/>
    <lineage>
        <taxon>unclassified sequences</taxon>
        <taxon>metagenomes</taxon>
        <taxon>ecological metagenomes</taxon>
    </lineage>
</organism>
<evidence type="ECO:0000256" key="2">
    <source>
        <dbReference type="SAM" id="MobiDB-lite"/>
    </source>
</evidence>
<feature type="domain" description="Prephenate/arogenate dehydrogenase" evidence="3">
    <location>
        <begin position="2"/>
        <end position="290"/>
    </location>
</feature>
<sequence>MTNYTIIGLGRIGTSLGMAIRGRQGGKSRVVGYDADNNAQSLAQRMGAVDNVEWDLSKAVGDADLVIAATPAKSLYDVFTAIAPHLKTGAVITDTSPSKRAVTQWAEELLPKNVGFVGGNPLTGASVKEQKEASGHIFHNTKWAVVAPASADHNSIKTLTDLIESIDAKPVFMDPDEHDSFSAVTSGLPVIVATALMNAVSTSPSWSEISRFVGIEFDQMTSPASAEPSSSQSAAATNSDMLAHWIDQLMERLRSMRDGLLDEEERFASDGILSDSFVQAWEQRARLEAGIADRRPDAAGKTEIPSSSESMMSLFFGSKVAGVMSGGKEKKRDTTKYDRRKLN</sequence>
<dbReference type="InterPro" id="IPR036291">
    <property type="entry name" value="NAD(P)-bd_dom_sf"/>
</dbReference>
<proteinExistence type="predicted"/>
<protein>
    <recommendedName>
        <fullName evidence="3">Prephenate/arogenate dehydrogenase domain-containing protein</fullName>
    </recommendedName>
</protein>
<name>A0A381NVC2_9ZZZZ</name>
<accession>A0A381NVC2</accession>
<dbReference type="GO" id="GO:0008977">
    <property type="term" value="F:prephenate dehydrogenase (NAD+) activity"/>
    <property type="evidence" value="ECO:0007669"/>
    <property type="project" value="InterPro"/>
</dbReference>
<dbReference type="EMBL" id="UINC01000628">
    <property type="protein sequence ID" value="SUZ58576.1"/>
    <property type="molecule type" value="Genomic_DNA"/>
</dbReference>
<dbReference type="InterPro" id="IPR046826">
    <property type="entry name" value="PDH_N"/>
</dbReference>
<dbReference type="Pfam" id="PF20463">
    <property type="entry name" value="PDH_C"/>
    <property type="match status" value="1"/>
</dbReference>
<reference evidence="4" key="1">
    <citation type="submission" date="2018-05" db="EMBL/GenBank/DDBJ databases">
        <authorList>
            <person name="Lanie J.A."/>
            <person name="Ng W.-L."/>
            <person name="Kazmierczak K.M."/>
            <person name="Andrzejewski T.M."/>
            <person name="Davidsen T.M."/>
            <person name="Wayne K.J."/>
            <person name="Tettelin H."/>
            <person name="Glass J.I."/>
            <person name="Rusch D."/>
            <person name="Podicherti R."/>
            <person name="Tsui H.-C.T."/>
            <person name="Winkler M.E."/>
        </authorList>
    </citation>
    <scope>NUCLEOTIDE SEQUENCE</scope>
</reference>
<dbReference type="GO" id="GO:0006571">
    <property type="term" value="P:tyrosine biosynthetic process"/>
    <property type="evidence" value="ECO:0007669"/>
    <property type="project" value="InterPro"/>
</dbReference>
<dbReference type="Gene3D" id="1.10.3660.10">
    <property type="entry name" value="6-phosphogluconate dehydrogenase C-terminal like domain"/>
    <property type="match status" value="1"/>
</dbReference>
<dbReference type="Pfam" id="PF02153">
    <property type="entry name" value="PDH_N"/>
    <property type="match status" value="1"/>
</dbReference>
<feature type="region of interest" description="Disordered" evidence="2">
    <location>
        <begin position="323"/>
        <end position="343"/>
    </location>
</feature>
<dbReference type="SUPFAM" id="SSF48179">
    <property type="entry name" value="6-phosphogluconate dehydrogenase C-terminal domain-like"/>
    <property type="match status" value="1"/>
</dbReference>
<dbReference type="PROSITE" id="PS51176">
    <property type="entry name" value="PDH_ADH"/>
    <property type="match status" value="1"/>
</dbReference>
<dbReference type="GO" id="GO:0004665">
    <property type="term" value="F:prephenate dehydrogenase (NADP+) activity"/>
    <property type="evidence" value="ECO:0007669"/>
    <property type="project" value="InterPro"/>
</dbReference>
<evidence type="ECO:0000259" key="3">
    <source>
        <dbReference type="PROSITE" id="PS51176"/>
    </source>
</evidence>
<keyword evidence="1" id="KW-0560">Oxidoreductase</keyword>
<dbReference type="InterPro" id="IPR046825">
    <property type="entry name" value="PDH_C"/>
</dbReference>
<dbReference type="PANTHER" id="PTHR21363:SF0">
    <property type="entry name" value="PREPHENATE DEHYDROGENASE [NADP(+)]"/>
    <property type="match status" value="1"/>
</dbReference>
<dbReference type="PANTHER" id="PTHR21363">
    <property type="entry name" value="PREPHENATE DEHYDROGENASE"/>
    <property type="match status" value="1"/>
</dbReference>
<evidence type="ECO:0000313" key="4">
    <source>
        <dbReference type="EMBL" id="SUZ58576.1"/>
    </source>
</evidence>
<dbReference type="Gene3D" id="3.40.50.720">
    <property type="entry name" value="NAD(P)-binding Rossmann-like Domain"/>
    <property type="match status" value="1"/>
</dbReference>
<feature type="compositionally biased region" description="Basic and acidic residues" evidence="2">
    <location>
        <begin position="327"/>
        <end position="343"/>
    </location>
</feature>
<gene>
    <name evidence="4" type="ORF">METZ01_LOCUS11430</name>
</gene>
<dbReference type="InterPro" id="IPR008927">
    <property type="entry name" value="6-PGluconate_DH-like_C_sf"/>
</dbReference>